<protein>
    <submittedName>
        <fullName evidence="1">Uncharacterized protein</fullName>
    </submittedName>
</protein>
<dbReference type="EMBL" id="JBCEZU010000001">
    <property type="protein sequence ID" value="KAK9542896.1"/>
    <property type="molecule type" value="Genomic_DNA"/>
</dbReference>
<organism evidence="1 2">
    <name type="scientific">Zoarces viviparus</name>
    <name type="common">Viviparous eelpout</name>
    <name type="synonym">Blennius viviparus</name>
    <dbReference type="NCBI Taxonomy" id="48416"/>
    <lineage>
        <taxon>Eukaryota</taxon>
        <taxon>Metazoa</taxon>
        <taxon>Chordata</taxon>
        <taxon>Craniata</taxon>
        <taxon>Vertebrata</taxon>
        <taxon>Euteleostomi</taxon>
        <taxon>Actinopterygii</taxon>
        <taxon>Neopterygii</taxon>
        <taxon>Teleostei</taxon>
        <taxon>Neoteleostei</taxon>
        <taxon>Acanthomorphata</taxon>
        <taxon>Eupercaria</taxon>
        <taxon>Perciformes</taxon>
        <taxon>Cottioidei</taxon>
        <taxon>Zoarcales</taxon>
        <taxon>Zoarcidae</taxon>
        <taxon>Zoarcinae</taxon>
        <taxon>Zoarces</taxon>
    </lineage>
</organism>
<name>A0AAW1G7T9_ZOAVI</name>
<sequence>MLIMKGTHKGIAPSNYCPTWKLLSDTTVLKLKGHVCQYASKAQQGIGNNSRCPKHQLLKTGLSLYDCKLKQTNPSSLD</sequence>
<proteinExistence type="predicted"/>
<accession>A0AAW1G7T9</accession>
<dbReference type="AlphaFoldDB" id="A0AAW1G7T9"/>
<comment type="caution">
    <text evidence="1">The sequence shown here is derived from an EMBL/GenBank/DDBJ whole genome shotgun (WGS) entry which is preliminary data.</text>
</comment>
<reference evidence="1 2" key="1">
    <citation type="journal article" date="2024" name="Genome Biol. Evol.">
        <title>Chromosome-level genome assembly of the viviparous eelpout Zoarces viviparus.</title>
        <authorList>
            <person name="Fuhrmann N."/>
            <person name="Brasseur M.V."/>
            <person name="Bakowski C.E."/>
            <person name="Podsiadlowski L."/>
            <person name="Prost S."/>
            <person name="Krehenwinkel H."/>
            <person name="Mayer C."/>
        </authorList>
    </citation>
    <scope>NUCLEOTIDE SEQUENCE [LARGE SCALE GENOMIC DNA]</scope>
    <source>
        <strain evidence="1">NO-MEL_2022_Ind0_liver</strain>
    </source>
</reference>
<gene>
    <name evidence="1" type="ORF">VZT92_000719</name>
</gene>
<evidence type="ECO:0000313" key="1">
    <source>
        <dbReference type="EMBL" id="KAK9542896.1"/>
    </source>
</evidence>
<dbReference type="Proteomes" id="UP001488805">
    <property type="component" value="Unassembled WGS sequence"/>
</dbReference>
<keyword evidence="2" id="KW-1185">Reference proteome</keyword>
<evidence type="ECO:0000313" key="2">
    <source>
        <dbReference type="Proteomes" id="UP001488805"/>
    </source>
</evidence>